<evidence type="ECO:0008006" key="5">
    <source>
        <dbReference type="Google" id="ProtNLM"/>
    </source>
</evidence>
<feature type="domain" description="DUF695" evidence="1">
    <location>
        <begin position="8"/>
        <end position="143"/>
    </location>
</feature>
<name>A0ABX0X9I5_9BACT</name>
<evidence type="ECO:0000259" key="2">
    <source>
        <dbReference type="Pfam" id="PF06877"/>
    </source>
</evidence>
<dbReference type="SUPFAM" id="SSF89946">
    <property type="entry name" value="Hypothetical protein VC0424"/>
    <property type="match status" value="1"/>
</dbReference>
<sequence>MAAQEKAENWDAYIAAYENGLPGSTTLRMDLINNVPFHNFPFIVITGISYKTTREDRFPESGTLDFLYEVGEELTELITHVTQSLPVGSFTHDGERLEYFYVSDTLHLKEEIEKYYTQKHAGFGFHLKVEEDKDWTCYQDFLYPNQEILNYMADASVVENLKKGGDSLTKVRRVDHWLYFSTARDMKKCKKEVEEQEFVIHTSRKIKSSSLNFQLQIWRTDKVDIDSINKITSSLRKTAIKCDGNYDGWETSIEQD</sequence>
<feature type="domain" description="Regulator of ribonuclease activity B" evidence="2">
    <location>
        <begin position="153"/>
        <end position="251"/>
    </location>
</feature>
<dbReference type="RefSeq" id="WP_168036698.1">
    <property type="nucleotide sequence ID" value="NZ_JAATJH010000002.1"/>
</dbReference>
<organism evidence="3 4">
    <name type="scientific">Neolewinella antarctica</name>
    <dbReference type="NCBI Taxonomy" id="442734"/>
    <lineage>
        <taxon>Bacteria</taxon>
        <taxon>Pseudomonadati</taxon>
        <taxon>Bacteroidota</taxon>
        <taxon>Saprospiria</taxon>
        <taxon>Saprospirales</taxon>
        <taxon>Lewinellaceae</taxon>
        <taxon>Neolewinella</taxon>
    </lineage>
</organism>
<dbReference type="EMBL" id="JAATJH010000002">
    <property type="protein sequence ID" value="NJC25929.1"/>
    <property type="molecule type" value="Genomic_DNA"/>
</dbReference>
<reference evidence="3 4" key="1">
    <citation type="submission" date="2020-03" db="EMBL/GenBank/DDBJ databases">
        <title>Genomic Encyclopedia of Type Strains, Phase IV (KMG-IV): sequencing the most valuable type-strain genomes for metagenomic binning, comparative biology and taxonomic classification.</title>
        <authorList>
            <person name="Goeker M."/>
        </authorList>
    </citation>
    <scope>NUCLEOTIDE SEQUENCE [LARGE SCALE GENOMIC DNA]</scope>
    <source>
        <strain evidence="3 4">DSM 105096</strain>
    </source>
</reference>
<dbReference type="InterPro" id="IPR016097">
    <property type="entry name" value="DUF695"/>
</dbReference>
<evidence type="ECO:0000313" key="3">
    <source>
        <dbReference type="EMBL" id="NJC25929.1"/>
    </source>
</evidence>
<dbReference type="InterPro" id="IPR036701">
    <property type="entry name" value="RraB-like_sf"/>
</dbReference>
<keyword evidence="4" id="KW-1185">Reference proteome</keyword>
<dbReference type="InterPro" id="IPR009671">
    <property type="entry name" value="RraB_dom"/>
</dbReference>
<evidence type="ECO:0000313" key="4">
    <source>
        <dbReference type="Proteomes" id="UP000770785"/>
    </source>
</evidence>
<gene>
    <name evidence="3" type="ORF">GGR27_001428</name>
</gene>
<proteinExistence type="predicted"/>
<evidence type="ECO:0000259" key="1">
    <source>
        <dbReference type="Pfam" id="PF05117"/>
    </source>
</evidence>
<dbReference type="Pfam" id="PF06877">
    <property type="entry name" value="RraB"/>
    <property type="match status" value="1"/>
</dbReference>
<dbReference type="Pfam" id="PF05117">
    <property type="entry name" value="DUF695"/>
    <property type="match status" value="1"/>
</dbReference>
<dbReference type="Proteomes" id="UP000770785">
    <property type="component" value="Unassembled WGS sequence"/>
</dbReference>
<protein>
    <recommendedName>
        <fullName evidence="5">DUF695 domain-containing protein</fullName>
    </recommendedName>
</protein>
<accession>A0ABX0X9I5</accession>
<comment type="caution">
    <text evidence="3">The sequence shown here is derived from an EMBL/GenBank/DDBJ whole genome shotgun (WGS) entry which is preliminary data.</text>
</comment>
<dbReference type="Gene3D" id="3.30.70.970">
    <property type="entry name" value="RraB-like"/>
    <property type="match status" value="1"/>
</dbReference>